<reference evidence="4" key="1">
    <citation type="journal article" date="2015" name="Proc. Natl. Acad. Sci. U.S.A.">
        <title>Genome sequencing of adzuki bean (Vigna angularis) provides insight into high starch and low fat accumulation and domestication.</title>
        <authorList>
            <person name="Yang K."/>
            <person name="Tian Z."/>
            <person name="Chen C."/>
            <person name="Luo L."/>
            <person name="Zhao B."/>
            <person name="Wang Z."/>
            <person name="Yu L."/>
            <person name="Li Y."/>
            <person name="Sun Y."/>
            <person name="Li W."/>
            <person name="Chen Y."/>
            <person name="Li Y."/>
            <person name="Zhang Y."/>
            <person name="Ai D."/>
            <person name="Zhao J."/>
            <person name="Shang C."/>
            <person name="Ma Y."/>
            <person name="Wu B."/>
            <person name="Wang M."/>
            <person name="Gao L."/>
            <person name="Sun D."/>
            <person name="Zhang P."/>
            <person name="Guo F."/>
            <person name="Wang W."/>
            <person name="Li Y."/>
            <person name="Wang J."/>
            <person name="Varshney R.K."/>
            <person name="Wang J."/>
            <person name="Ling H.Q."/>
            <person name="Wan P."/>
        </authorList>
    </citation>
    <scope>NUCLEOTIDE SEQUENCE</scope>
    <source>
        <strain evidence="4">cv. Jingnong 6</strain>
    </source>
</reference>
<evidence type="ECO:0000313" key="4">
    <source>
        <dbReference type="Proteomes" id="UP000053144"/>
    </source>
</evidence>
<dbReference type="AlphaFoldDB" id="A0A0L9U612"/>
<gene>
    <name evidence="3" type="ORF">LR48_Vigan03g165000</name>
</gene>
<feature type="region of interest" description="Disordered" evidence="1">
    <location>
        <begin position="1"/>
        <end position="45"/>
    </location>
</feature>
<accession>A0A0L9U612</accession>
<dbReference type="EMBL" id="CM003373">
    <property type="protein sequence ID" value="KOM38268.1"/>
    <property type="molecule type" value="Genomic_DNA"/>
</dbReference>
<proteinExistence type="predicted"/>
<evidence type="ECO:0000256" key="1">
    <source>
        <dbReference type="SAM" id="MobiDB-lite"/>
    </source>
</evidence>
<evidence type="ECO:0000313" key="3">
    <source>
        <dbReference type="EMBL" id="KOM38268.1"/>
    </source>
</evidence>
<feature type="compositionally biased region" description="Basic and acidic residues" evidence="1">
    <location>
        <begin position="1"/>
        <end position="15"/>
    </location>
</feature>
<dbReference type="Gramene" id="KOM38268">
    <property type="protein sequence ID" value="KOM38268"/>
    <property type="gene ID" value="LR48_Vigan03g165000"/>
</dbReference>
<feature type="domain" description="Putative plant transposon protein" evidence="2">
    <location>
        <begin position="204"/>
        <end position="242"/>
    </location>
</feature>
<dbReference type="Pfam" id="PF20167">
    <property type="entry name" value="Transposase_32"/>
    <property type="match status" value="1"/>
</dbReference>
<dbReference type="InterPro" id="IPR046796">
    <property type="entry name" value="Transposase_32_dom"/>
</dbReference>
<organism evidence="3 4">
    <name type="scientific">Phaseolus angularis</name>
    <name type="common">Azuki bean</name>
    <name type="synonym">Vigna angularis</name>
    <dbReference type="NCBI Taxonomy" id="3914"/>
    <lineage>
        <taxon>Eukaryota</taxon>
        <taxon>Viridiplantae</taxon>
        <taxon>Streptophyta</taxon>
        <taxon>Embryophyta</taxon>
        <taxon>Tracheophyta</taxon>
        <taxon>Spermatophyta</taxon>
        <taxon>Magnoliopsida</taxon>
        <taxon>eudicotyledons</taxon>
        <taxon>Gunneridae</taxon>
        <taxon>Pentapetalae</taxon>
        <taxon>rosids</taxon>
        <taxon>fabids</taxon>
        <taxon>Fabales</taxon>
        <taxon>Fabaceae</taxon>
        <taxon>Papilionoideae</taxon>
        <taxon>50 kb inversion clade</taxon>
        <taxon>NPAAA clade</taxon>
        <taxon>indigoferoid/millettioid clade</taxon>
        <taxon>Phaseoleae</taxon>
        <taxon>Vigna</taxon>
    </lineage>
</organism>
<name>A0A0L9U612_PHAAN</name>
<sequence>MESEKNSKSAKEEKPQVPLSASLPLSGTQEHPLAPLRGESPAEGRFDHALVGQIAKKLEEIPIKTFVANTEVNPKEECKAIVSVKDERKKEKEVERKEKIGSFKGAQAGFRPTSFLFTLGFHPSPRPQISSTLASLNTPPKFSPHFSSHSSTKNPSSHPFWTIQPFKFGVLEFVAARSSNFFHLFEHYPLILCLQPSGVEGSLGLNINIGQVIADEIKRCARGVSNKAPLGHPSLITHLCARGVSNSA</sequence>
<evidence type="ECO:0000259" key="2">
    <source>
        <dbReference type="Pfam" id="PF20167"/>
    </source>
</evidence>
<protein>
    <recommendedName>
        <fullName evidence="2">Putative plant transposon protein domain-containing protein</fullName>
    </recommendedName>
</protein>
<dbReference type="Proteomes" id="UP000053144">
    <property type="component" value="Chromosome 3"/>
</dbReference>